<evidence type="ECO:0000256" key="4">
    <source>
        <dbReference type="ARBA" id="ARBA00022884"/>
    </source>
</evidence>
<name>A0A443SJR0_9ACAR</name>
<dbReference type="OrthoDB" id="1875751at2759"/>
<sequence length="182" mass="20578">MTLDTSEEQGKLFVGGLSWETTKEKLNEHFSRFGEVIDCVVMKHGETGRSRGFGPHQLDGRTIDPKSCNAKNAQKGKREAKMNNYPKIFLGGLPPNVNETVLREYFTQYGNVIEVVIMYDQEKKKSRGNGFRVSMDLTPFIWLGFGFLSFENEEAVNKVVAEHFVNISGKKVELCSLISIYS</sequence>
<keyword evidence="3" id="KW-0677">Repeat</keyword>
<gene>
    <name evidence="7" type="ORF">B4U80_04642</name>
</gene>
<dbReference type="SMART" id="SM00360">
    <property type="entry name" value="RRM"/>
    <property type="match status" value="2"/>
</dbReference>
<feature type="domain" description="RRM" evidence="6">
    <location>
        <begin position="86"/>
        <end position="182"/>
    </location>
</feature>
<dbReference type="AlphaFoldDB" id="A0A443SJR0"/>
<keyword evidence="8" id="KW-1185">Reference proteome</keyword>
<dbReference type="EMBL" id="NCKV01001794">
    <property type="protein sequence ID" value="RWS27767.1"/>
    <property type="molecule type" value="Genomic_DNA"/>
</dbReference>
<dbReference type="SUPFAM" id="SSF54928">
    <property type="entry name" value="RNA-binding domain, RBD"/>
    <property type="match status" value="1"/>
</dbReference>
<dbReference type="InterPro" id="IPR035979">
    <property type="entry name" value="RBD_domain_sf"/>
</dbReference>
<evidence type="ECO:0000259" key="6">
    <source>
        <dbReference type="PROSITE" id="PS50102"/>
    </source>
</evidence>
<evidence type="ECO:0000256" key="2">
    <source>
        <dbReference type="ARBA" id="ARBA00022490"/>
    </source>
</evidence>
<dbReference type="InterPro" id="IPR012677">
    <property type="entry name" value="Nucleotide-bd_a/b_plait_sf"/>
</dbReference>
<dbReference type="Gene3D" id="3.30.70.330">
    <property type="match status" value="2"/>
</dbReference>
<reference evidence="7 8" key="1">
    <citation type="journal article" date="2018" name="Gigascience">
        <title>Genomes of trombidid mites reveal novel predicted allergens and laterally-transferred genes associated with secondary metabolism.</title>
        <authorList>
            <person name="Dong X."/>
            <person name="Chaisiri K."/>
            <person name="Xia D."/>
            <person name="Armstrong S.D."/>
            <person name="Fang Y."/>
            <person name="Donnelly M.J."/>
            <person name="Kadowaki T."/>
            <person name="McGarry J.W."/>
            <person name="Darby A.C."/>
            <person name="Makepeace B.L."/>
        </authorList>
    </citation>
    <scope>NUCLEOTIDE SEQUENCE [LARGE SCALE GENOMIC DNA]</scope>
    <source>
        <strain evidence="7">UoL-UT</strain>
    </source>
</reference>
<keyword evidence="2" id="KW-0963">Cytoplasm</keyword>
<evidence type="ECO:0000256" key="5">
    <source>
        <dbReference type="PROSITE-ProRule" id="PRU00176"/>
    </source>
</evidence>
<accession>A0A443SJR0</accession>
<evidence type="ECO:0000256" key="1">
    <source>
        <dbReference type="ARBA" id="ARBA00004496"/>
    </source>
</evidence>
<dbReference type="PANTHER" id="PTHR48032:SF18">
    <property type="entry name" value="RRM DOMAIN-CONTAINING PROTEIN"/>
    <property type="match status" value="1"/>
</dbReference>
<evidence type="ECO:0000256" key="3">
    <source>
        <dbReference type="ARBA" id="ARBA00022737"/>
    </source>
</evidence>
<organism evidence="7 8">
    <name type="scientific">Leptotrombidium deliense</name>
    <dbReference type="NCBI Taxonomy" id="299467"/>
    <lineage>
        <taxon>Eukaryota</taxon>
        <taxon>Metazoa</taxon>
        <taxon>Ecdysozoa</taxon>
        <taxon>Arthropoda</taxon>
        <taxon>Chelicerata</taxon>
        <taxon>Arachnida</taxon>
        <taxon>Acari</taxon>
        <taxon>Acariformes</taxon>
        <taxon>Trombidiformes</taxon>
        <taxon>Prostigmata</taxon>
        <taxon>Anystina</taxon>
        <taxon>Parasitengona</taxon>
        <taxon>Trombiculoidea</taxon>
        <taxon>Trombiculidae</taxon>
        <taxon>Leptotrombidium</taxon>
    </lineage>
</organism>
<protein>
    <recommendedName>
        <fullName evidence="6">RRM domain-containing protein</fullName>
    </recommendedName>
</protein>
<dbReference type="Pfam" id="PF00076">
    <property type="entry name" value="RRM_1"/>
    <property type="match status" value="2"/>
</dbReference>
<dbReference type="GO" id="GO:0006417">
    <property type="term" value="P:regulation of translation"/>
    <property type="evidence" value="ECO:0007669"/>
    <property type="project" value="TreeGrafter"/>
</dbReference>
<evidence type="ECO:0000313" key="8">
    <source>
        <dbReference type="Proteomes" id="UP000288716"/>
    </source>
</evidence>
<evidence type="ECO:0000313" key="7">
    <source>
        <dbReference type="EMBL" id="RWS27767.1"/>
    </source>
</evidence>
<dbReference type="PROSITE" id="PS50102">
    <property type="entry name" value="RRM"/>
    <property type="match status" value="2"/>
</dbReference>
<feature type="domain" description="RRM" evidence="6">
    <location>
        <begin position="10"/>
        <end position="54"/>
    </location>
</feature>
<dbReference type="VEuPathDB" id="VectorBase:LDEU004272"/>
<keyword evidence="4 5" id="KW-0694">RNA-binding</keyword>
<proteinExistence type="predicted"/>
<dbReference type="GO" id="GO:0003729">
    <property type="term" value="F:mRNA binding"/>
    <property type="evidence" value="ECO:0007669"/>
    <property type="project" value="TreeGrafter"/>
</dbReference>
<dbReference type="PANTHER" id="PTHR48032">
    <property type="entry name" value="RNA-BINDING PROTEIN MUSASHI HOMOLOG RBP6"/>
    <property type="match status" value="1"/>
</dbReference>
<dbReference type="Proteomes" id="UP000288716">
    <property type="component" value="Unassembled WGS sequence"/>
</dbReference>
<dbReference type="InterPro" id="IPR000504">
    <property type="entry name" value="RRM_dom"/>
</dbReference>
<comment type="caution">
    <text evidence="7">The sequence shown here is derived from an EMBL/GenBank/DDBJ whole genome shotgun (WGS) entry which is preliminary data.</text>
</comment>
<comment type="subcellular location">
    <subcellularLocation>
        <location evidence="1">Cytoplasm</location>
    </subcellularLocation>
</comment>
<dbReference type="STRING" id="299467.A0A443SJR0"/>
<dbReference type="GO" id="GO:0005737">
    <property type="term" value="C:cytoplasm"/>
    <property type="evidence" value="ECO:0007669"/>
    <property type="project" value="UniProtKB-SubCell"/>
</dbReference>